<accession>A0A7Z8E1S6</accession>
<gene>
    <name evidence="3" type="ORF">EQ811_14335</name>
</gene>
<evidence type="ECO:0000313" key="4">
    <source>
        <dbReference type="Proteomes" id="UP000291949"/>
    </source>
</evidence>
<dbReference type="InterPro" id="IPR038200">
    <property type="entry name" value="GW_dom_sf"/>
</dbReference>
<protein>
    <submittedName>
        <fullName evidence="3">Mannosyl-glycoprotein endo-beta-N-acetylglucosamidase</fullName>
    </submittedName>
</protein>
<dbReference type="Gene3D" id="2.30.30.170">
    <property type="match status" value="2"/>
</dbReference>
<evidence type="ECO:0000256" key="1">
    <source>
        <dbReference type="ARBA" id="ARBA00022729"/>
    </source>
</evidence>
<dbReference type="EMBL" id="SCHC01000344">
    <property type="protein sequence ID" value="TBW72305.1"/>
    <property type="molecule type" value="Genomic_DNA"/>
</dbReference>
<organism evidence="3 4">
    <name type="scientific">Staphylococcus capitis</name>
    <dbReference type="NCBI Taxonomy" id="29388"/>
    <lineage>
        <taxon>Bacteria</taxon>
        <taxon>Bacillati</taxon>
        <taxon>Bacillota</taxon>
        <taxon>Bacilli</taxon>
        <taxon>Bacillales</taxon>
        <taxon>Staphylococcaceae</taxon>
        <taxon>Staphylococcus</taxon>
    </lineage>
</organism>
<name>A0A7Z8E1S6_STACP</name>
<reference evidence="3 4" key="1">
    <citation type="journal article" date="2019" name="Sci. Transl. Med.">
        <title>Quorum sensing between bacterial species on the skin protects against epidermal injury in atopic dermatitis.</title>
        <authorList>
            <person name="Williams M.R."/>
        </authorList>
    </citation>
    <scope>NUCLEOTIDE SEQUENCE [LARGE SCALE GENOMIC DNA]</scope>
    <source>
        <strain evidence="3 4">H8</strain>
    </source>
</reference>
<proteinExistence type="predicted"/>
<dbReference type="InterPro" id="IPR025987">
    <property type="entry name" value="GW_dom"/>
</dbReference>
<evidence type="ECO:0000259" key="2">
    <source>
        <dbReference type="PROSITE" id="PS51780"/>
    </source>
</evidence>
<dbReference type="PROSITE" id="PS51780">
    <property type="entry name" value="GW"/>
    <property type="match status" value="1"/>
</dbReference>
<evidence type="ECO:0000313" key="3">
    <source>
        <dbReference type="EMBL" id="TBW72305.1"/>
    </source>
</evidence>
<feature type="non-terminal residue" evidence="3">
    <location>
        <position position="1"/>
    </location>
</feature>
<keyword evidence="1" id="KW-0732">Signal</keyword>
<dbReference type="Proteomes" id="UP000291949">
    <property type="component" value="Unassembled WGS sequence"/>
</dbReference>
<comment type="caution">
    <text evidence="3">The sequence shown here is derived from an EMBL/GenBank/DDBJ whole genome shotgun (WGS) entry which is preliminary data.</text>
</comment>
<dbReference type="AlphaFoldDB" id="A0A7Z8E1S6"/>
<dbReference type="SUPFAM" id="SSF82057">
    <property type="entry name" value="Prokaryotic SH3-related domain"/>
    <property type="match status" value="1"/>
</dbReference>
<sequence length="160" mass="17875">TYLHGVINNVWGWILSDDVQTVKTSQKTSSDQTVSKIAQVNSTNDGIRSSIYDASGKHAKQYANKTYVVTKEKKLDDNTYVLLSSTSGNTPLGWYNVKDLNIKNLDKEQKVKGTYTVNQNNKGLYTIAWGTNQQRLDKNNIANQTFTASKSTIVDGKTYL</sequence>
<feature type="non-terminal residue" evidence="3">
    <location>
        <position position="160"/>
    </location>
</feature>
<feature type="domain" description="GW" evidence="2">
    <location>
        <begin position="30"/>
        <end position="105"/>
    </location>
</feature>